<dbReference type="GO" id="GO:0008757">
    <property type="term" value="F:S-adenosylmethionine-dependent methyltransferase activity"/>
    <property type="evidence" value="ECO:0007669"/>
    <property type="project" value="TreeGrafter"/>
</dbReference>
<keyword evidence="1 4" id="KW-0489">Methyltransferase</keyword>
<organism evidence="4 5">
    <name type="scientific">Nesterenkonia natronophila</name>
    <dbReference type="NCBI Taxonomy" id="2174932"/>
    <lineage>
        <taxon>Bacteria</taxon>
        <taxon>Bacillati</taxon>
        <taxon>Actinomycetota</taxon>
        <taxon>Actinomycetes</taxon>
        <taxon>Micrococcales</taxon>
        <taxon>Micrococcaceae</taxon>
        <taxon>Nesterenkonia</taxon>
    </lineage>
</organism>
<proteinExistence type="predicted"/>
<gene>
    <name evidence="4" type="ORF">D3250_09000</name>
</gene>
<dbReference type="Proteomes" id="UP000266615">
    <property type="component" value="Unassembled WGS sequence"/>
</dbReference>
<accession>A0A3A4F2Y5</accession>
<dbReference type="OrthoDB" id="9799672at2"/>
<dbReference type="PANTHER" id="PTHR10509">
    <property type="entry name" value="O-METHYLTRANSFERASE-RELATED"/>
    <property type="match status" value="1"/>
</dbReference>
<dbReference type="Pfam" id="PF01596">
    <property type="entry name" value="Methyltransf_3"/>
    <property type="match status" value="1"/>
</dbReference>
<dbReference type="RefSeq" id="WP_119902985.1">
    <property type="nucleotide sequence ID" value="NZ_QYZP01000002.1"/>
</dbReference>
<protein>
    <submittedName>
        <fullName evidence="4">O-methyltransferase</fullName>
    </submittedName>
</protein>
<dbReference type="Gene3D" id="3.40.50.150">
    <property type="entry name" value="Vaccinia Virus protein VP39"/>
    <property type="match status" value="1"/>
</dbReference>
<reference evidence="4 5" key="1">
    <citation type="submission" date="2018-09" db="EMBL/GenBank/DDBJ databases">
        <title>Nesterenkonia natronophila sp. nov., an alkaliphilic actinobacteriume isolated from a soda lake, and emended description of the genus Nesterenkonia.</title>
        <authorList>
            <person name="Menes R.J."/>
            <person name="Iriarte A."/>
        </authorList>
    </citation>
    <scope>NUCLEOTIDE SEQUENCE [LARGE SCALE GENOMIC DNA]</scope>
    <source>
        <strain evidence="4 5">M8</strain>
    </source>
</reference>
<evidence type="ECO:0000313" key="5">
    <source>
        <dbReference type="Proteomes" id="UP000266615"/>
    </source>
</evidence>
<comment type="caution">
    <text evidence="4">The sequence shown here is derived from an EMBL/GenBank/DDBJ whole genome shotgun (WGS) entry which is preliminary data.</text>
</comment>
<dbReference type="PROSITE" id="PS51682">
    <property type="entry name" value="SAM_OMT_I"/>
    <property type="match status" value="1"/>
</dbReference>
<keyword evidence="2 4" id="KW-0808">Transferase</keyword>
<dbReference type="EMBL" id="QYZP01000002">
    <property type="protein sequence ID" value="RJN32196.1"/>
    <property type="molecule type" value="Genomic_DNA"/>
</dbReference>
<dbReference type="SUPFAM" id="SSF53335">
    <property type="entry name" value="S-adenosyl-L-methionine-dependent methyltransferases"/>
    <property type="match status" value="1"/>
</dbReference>
<keyword evidence="3" id="KW-0949">S-adenosyl-L-methionine</keyword>
<dbReference type="GO" id="GO:0008171">
    <property type="term" value="F:O-methyltransferase activity"/>
    <property type="evidence" value="ECO:0007669"/>
    <property type="project" value="InterPro"/>
</dbReference>
<evidence type="ECO:0000256" key="1">
    <source>
        <dbReference type="ARBA" id="ARBA00022603"/>
    </source>
</evidence>
<name>A0A3A4F2Y5_9MICC</name>
<evidence type="ECO:0000256" key="3">
    <source>
        <dbReference type="ARBA" id="ARBA00022691"/>
    </source>
</evidence>
<evidence type="ECO:0000256" key="2">
    <source>
        <dbReference type="ARBA" id="ARBA00022679"/>
    </source>
</evidence>
<dbReference type="CDD" id="cd02440">
    <property type="entry name" value="AdoMet_MTases"/>
    <property type="match status" value="1"/>
</dbReference>
<dbReference type="PANTHER" id="PTHR10509:SF14">
    <property type="entry name" value="CAFFEOYL-COA O-METHYLTRANSFERASE 3-RELATED"/>
    <property type="match status" value="1"/>
</dbReference>
<keyword evidence="5" id="KW-1185">Reference proteome</keyword>
<evidence type="ECO:0000313" key="4">
    <source>
        <dbReference type="EMBL" id="RJN32196.1"/>
    </source>
</evidence>
<dbReference type="InterPro" id="IPR002935">
    <property type="entry name" value="SAM_O-MeTrfase"/>
</dbReference>
<dbReference type="InterPro" id="IPR050362">
    <property type="entry name" value="Cation-dep_OMT"/>
</dbReference>
<sequence length="221" mass="23645">MSAEQWAEVDSYLAEKLVDEDQALRTARESSGETLYPGIDVTPNMGAFLGLLVQITGAVRILEIGTLAGYSAIWMARAAGPGAQLVTCELEQANADVAQSNIDRAGLSERVNIVIGAAAETLESLIRQHEDPFDLVFIDADKKSNPDYLDAAVQLSRPGSVIVIDNTVRGGSVVDAASHDPDIIGTRRMVDMIASDSRLTATALQTVGSKGWDGFTILRRK</sequence>
<dbReference type="GO" id="GO:0032259">
    <property type="term" value="P:methylation"/>
    <property type="evidence" value="ECO:0007669"/>
    <property type="project" value="UniProtKB-KW"/>
</dbReference>
<dbReference type="AlphaFoldDB" id="A0A3A4F2Y5"/>
<dbReference type="InterPro" id="IPR029063">
    <property type="entry name" value="SAM-dependent_MTases_sf"/>
</dbReference>